<comment type="similarity">
    <text evidence="1 2">Belongs to the UPF0235 family.</text>
</comment>
<organism evidence="3 4">
    <name type="scientific">Aquifex aeolicus</name>
    <dbReference type="NCBI Taxonomy" id="63363"/>
    <lineage>
        <taxon>Bacteria</taxon>
        <taxon>Pseudomonadati</taxon>
        <taxon>Aquificota</taxon>
        <taxon>Aquificia</taxon>
        <taxon>Aquificales</taxon>
        <taxon>Aquificaceae</taxon>
        <taxon>Aquifex</taxon>
    </lineage>
</organism>
<dbReference type="Pfam" id="PF02594">
    <property type="entry name" value="DUF167"/>
    <property type="match status" value="1"/>
</dbReference>
<evidence type="ECO:0000256" key="1">
    <source>
        <dbReference type="ARBA" id="ARBA00010364"/>
    </source>
</evidence>
<sequence length="73" mass="8419">MLVKVKAKPRSKKEGVKQLSEDYYEVRVKAPPEKGKANERIVELLAQYFKVPKSSVKLIRGETSKEKLFEVKL</sequence>
<name>A0A9D0YQQ3_AQUAO</name>
<comment type="caution">
    <text evidence="3">The sequence shown here is derived from an EMBL/GenBank/DDBJ whole genome shotgun (WGS) entry which is preliminary data.</text>
</comment>
<dbReference type="NCBIfam" id="TIGR00251">
    <property type="entry name" value="DUF167 family protein"/>
    <property type="match status" value="1"/>
</dbReference>
<dbReference type="Gene3D" id="3.30.1200.10">
    <property type="entry name" value="YggU-like"/>
    <property type="match status" value="1"/>
</dbReference>
<dbReference type="Proteomes" id="UP000606463">
    <property type="component" value="Unassembled WGS sequence"/>
</dbReference>
<evidence type="ECO:0000313" key="3">
    <source>
        <dbReference type="EMBL" id="HIP98788.1"/>
    </source>
</evidence>
<evidence type="ECO:0000256" key="2">
    <source>
        <dbReference type="HAMAP-Rule" id="MF_00634"/>
    </source>
</evidence>
<accession>A0A9D0YQQ3</accession>
<dbReference type="EMBL" id="DQVE01000055">
    <property type="protein sequence ID" value="HIP98788.1"/>
    <property type="molecule type" value="Genomic_DNA"/>
</dbReference>
<reference evidence="3" key="1">
    <citation type="journal article" date="2020" name="ISME J.">
        <title>Gammaproteobacteria mediating utilization of methyl-, sulfur- and petroleum organic compounds in deep ocean hydrothermal plumes.</title>
        <authorList>
            <person name="Zhou Z."/>
            <person name="Liu Y."/>
            <person name="Pan J."/>
            <person name="Cron B.R."/>
            <person name="Toner B.M."/>
            <person name="Anantharaman K."/>
            <person name="Breier J.A."/>
            <person name="Dick G.J."/>
            <person name="Li M."/>
        </authorList>
    </citation>
    <scope>NUCLEOTIDE SEQUENCE</scope>
    <source>
        <strain evidence="3">SZUA-1501</strain>
    </source>
</reference>
<evidence type="ECO:0000313" key="4">
    <source>
        <dbReference type="Proteomes" id="UP000606463"/>
    </source>
</evidence>
<proteinExistence type="inferred from homology"/>
<dbReference type="GO" id="GO:0005737">
    <property type="term" value="C:cytoplasm"/>
    <property type="evidence" value="ECO:0007669"/>
    <property type="project" value="TreeGrafter"/>
</dbReference>
<protein>
    <recommendedName>
        <fullName evidence="2">UPF0235 protein EYH37_05460</fullName>
    </recommendedName>
</protein>
<dbReference type="SMART" id="SM01152">
    <property type="entry name" value="DUF167"/>
    <property type="match status" value="1"/>
</dbReference>
<dbReference type="PANTHER" id="PTHR13420:SF7">
    <property type="entry name" value="UPF0235 PROTEIN C15ORF40"/>
    <property type="match status" value="1"/>
</dbReference>
<dbReference type="AlphaFoldDB" id="A0A9D0YQQ3"/>
<dbReference type="InterPro" id="IPR003746">
    <property type="entry name" value="DUF167"/>
</dbReference>
<gene>
    <name evidence="3" type="ORF">EYH37_05460</name>
</gene>
<dbReference type="PANTHER" id="PTHR13420">
    <property type="entry name" value="UPF0235 PROTEIN C15ORF40"/>
    <property type="match status" value="1"/>
</dbReference>
<dbReference type="InterPro" id="IPR036591">
    <property type="entry name" value="YggU-like_sf"/>
</dbReference>
<dbReference type="HAMAP" id="MF_00634">
    <property type="entry name" value="UPF0235"/>
    <property type="match status" value="1"/>
</dbReference>
<dbReference type="SUPFAM" id="SSF69786">
    <property type="entry name" value="YggU-like"/>
    <property type="match status" value="1"/>
</dbReference>